<dbReference type="InterPro" id="IPR010982">
    <property type="entry name" value="Lambda_DNA-bd_dom_sf"/>
</dbReference>
<protein>
    <submittedName>
        <fullName evidence="7">DNA-binding LacI/PurR family transcriptional regulator</fullName>
    </submittedName>
</protein>
<dbReference type="PANTHER" id="PTHR30146:SF148">
    <property type="entry name" value="HTH-TYPE TRANSCRIPTIONAL REPRESSOR PURR-RELATED"/>
    <property type="match status" value="1"/>
</dbReference>
<evidence type="ECO:0000256" key="3">
    <source>
        <dbReference type="ARBA" id="ARBA00023125"/>
    </source>
</evidence>
<dbReference type="Proteomes" id="UP000579605">
    <property type="component" value="Unassembled WGS sequence"/>
</dbReference>
<dbReference type="EMBL" id="JACBZH010000001">
    <property type="protein sequence ID" value="NYH92369.1"/>
    <property type="molecule type" value="Genomic_DNA"/>
</dbReference>
<dbReference type="PANTHER" id="PTHR30146">
    <property type="entry name" value="LACI-RELATED TRANSCRIPTIONAL REPRESSOR"/>
    <property type="match status" value="1"/>
</dbReference>
<dbReference type="SUPFAM" id="SSF47413">
    <property type="entry name" value="lambda repressor-like DNA-binding domains"/>
    <property type="match status" value="1"/>
</dbReference>
<keyword evidence="1" id="KW-0678">Repressor</keyword>
<evidence type="ECO:0000313" key="8">
    <source>
        <dbReference type="Proteomes" id="UP000579605"/>
    </source>
</evidence>
<keyword evidence="3 7" id="KW-0238">DNA-binding</keyword>
<dbReference type="Gene3D" id="1.10.260.40">
    <property type="entry name" value="lambda repressor-like DNA-binding domains"/>
    <property type="match status" value="1"/>
</dbReference>
<feature type="domain" description="HTH lacI-type" evidence="6">
    <location>
        <begin position="8"/>
        <end position="65"/>
    </location>
</feature>
<evidence type="ECO:0000256" key="4">
    <source>
        <dbReference type="ARBA" id="ARBA00023163"/>
    </source>
</evidence>
<evidence type="ECO:0000256" key="1">
    <source>
        <dbReference type="ARBA" id="ARBA00022491"/>
    </source>
</evidence>
<dbReference type="RefSeq" id="WP_179789806.1">
    <property type="nucleotide sequence ID" value="NZ_BAAARR010000005.1"/>
</dbReference>
<dbReference type="InterPro" id="IPR000843">
    <property type="entry name" value="HTH_LacI"/>
</dbReference>
<evidence type="ECO:0000259" key="6">
    <source>
        <dbReference type="PROSITE" id="PS50932"/>
    </source>
</evidence>
<dbReference type="InterPro" id="IPR046335">
    <property type="entry name" value="LacI/GalR-like_sensor"/>
</dbReference>
<reference evidence="7 8" key="1">
    <citation type="submission" date="2020-07" db="EMBL/GenBank/DDBJ databases">
        <title>Sequencing the genomes of 1000 actinobacteria strains.</title>
        <authorList>
            <person name="Klenk H.-P."/>
        </authorList>
    </citation>
    <scope>NUCLEOTIDE SEQUENCE [LARGE SCALE GENOMIC DNA]</scope>
    <source>
        <strain evidence="7 8">DSM 18448</strain>
    </source>
</reference>
<evidence type="ECO:0000313" key="7">
    <source>
        <dbReference type="EMBL" id="NYH92369.1"/>
    </source>
</evidence>
<dbReference type="Pfam" id="PF00356">
    <property type="entry name" value="LacI"/>
    <property type="match status" value="1"/>
</dbReference>
<feature type="region of interest" description="Disordered" evidence="5">
    <location>
        <begin position="345"/>
        <end position="371"/>
    </location>
</feature>
<dbReference type="Pfam" id="PF13377">
    <property type="entry name" value="Peripla_BP_3"/>
    <property type="match status" value="1"/>
</dbReference>
<dbReference type="CDD" id="cd01392">
    <property type="entry name" value="HTH_LacI"/>
    <property type="match status" value="1"/>
</dbReference>
<organism evidence="7 8">
    <name type="scientific">Actinopolymorpha rutila</name>
    <dbReference type="NCBI Taxonomy" id="446787"/>
    <lineage>
        <taxon>Bacteria</taxon>
        <taxon>Bacillati</taxon>
        <taxon>Actinomycetota</taxon>
        <taxon>Actinomycetes</taxon>
        <taxon>Propionibacteriales</taxon>
        <taxon>Actinopolymorphaceae</taxon>
        <taxon>Actinopolymorpha</taxon>
    </lineage>
</organism>
<dbReference type="Gene3D" id="3.40.50.2300">
    <property type="match status" value="2"/>
</dbReference>
<keyword evidence="4" id="KW-0804">Transcription</keyword>
<dbReference type="PROSITE" id="PS50932">
    <property type="entry name" value="HTH_LACI_2"/>
    <property type="match status" value="1"/>
</dbReference>
<evidence type="ECO:0000256" key="5">
    <source>
        <dbReference type="SAM" id="MobiDB-lite"/>
    </source>
</evidence>
<dbReference type="SMART" id="SM00354">
    <property type="entry name" value="HTH_LACI"/>
    <property type="match status" value="1"/>
</dbReference>
<dbReference type="GO" id="GO:0003700">
    <property type="term" value="F:DNA-binding transcription factor activity"/>
    <property type="evidence" value="ECO:0007669"/>
    <property type="project" value="TreeGrafter"/>
</dbReference>
<sequence>MTSRQPRPRQRDIAKMAGVSQATVSLVLNGKPGAVGLAAETVSRVHEAARELGYVADPIAMRLAGRQNFLLGVHTFSAAFPVDIENSYYPFLAGVEQQAATRGYDLVLFTGAAPSGDHPARADAVHRLRLADGCILFGRTVPVAEIARLLDDDYPLVYIGRRDELGARLPFVGADYTDASRQVVEHLAGLGHERILYVREPDDALASDDREKGVKLGLANAGLTERAPTVVRSEGSDLTPAWVRRQVETGVTAFVAETTDVSAAARALTRAIAGAGLRYPSDVSLALLGEYVVPPVDEPVFTGFAVPRREMGRAAADLLIDLLIGASVPPVRRQALMDCEFVPGETAGPPPATHAGIQTRTKTKARRGQDA</sequence>
<gene>
    <name evidence="7" type="ORF">F4554_005007</name>
</gene>
<accession>A0A852ZSI6</accession>
<evidence type="ECO:0000256" key="2">
    <source>
        <dbReference type="ARBA" id="ARBA00023015"/>
    </source>
</evidence>
<dbReference type="SUPFAM" id="SSF53822">
    <property type="entry name" value="Periplasmic binding protein-like I"/>
    <property type="match status" value="1"/>
</dbReference>
<dbReference type="InterPro" id="IPR028082">
    <property type="entry name" value="Peripla_BP_I"/>
</dbReference>
<proteinExistence type="predicted"/>
<keyword evidence="2" id="KW-0805">Transcription regulation</keyword>
<dbReference type="CDD" id="cd06267">
    <property type="entry name" value="PBP1_LacI_sugar_binding-like"/>
    <property type="match status" value="1"/>
</dbReference>
<feature type="compositionally biased region" description="Basic residues" evidence="5">
    <location>
        <begin position="361"/>
        <end position="371"/>
    </location>
</feature>
<name>A0A852ZSI6_9ACTN</name>
<comment type="caution">
    <text evidence="7">The sequence shown here is derived from an EMBL/GenBank/DDBJ whole genome shotgun (WGS) entry which is preliminary data.</text>
</comment>
<dbReference type="GO" id="GO:0000976">
    <property type="term" value="F:transcription cis-regulatory region binding"/>
    <property type="evidence" value="ECO:0007669"/>
    <property type="project" value="TreeGrafter"/>
</dbReference>
<dbReference type="AlphaFoldDB" id="A0A852ZSI6"/>
<keyword evidence="8" id="KW-1185">Reference proteome</keyword>